<evidence type="ECO:0000313" key="4">
    <source>
        <dbReference type="Proteomes" id="UP001596013"/>
    </source>
</evidence>
<organism evidence="3 4">
    <name type="scientific">Rhodanobacter umsongensis</name>
    <dbReference type="NCBI Taxonomy" id="633153"/>
    <lineage>
        <taxon>Bacteria</taxon>
        <taxon>Pseudomonadati</taxon>
        <taxon>Pseudomonadota</taxon>
        <taxon>Gammaproteobacteria</taxon>
        <taxon>Lysobacterales</taxon>
        <taxon>Rhodanobacteraceae</taxon>
        <taxon>Rhodanobacter</taxon>
    </lineage>
</organism>
<feature type="region of interest" description="Disordered" evidence="1">
    <location>
        <begin position="65"/>
        <end position="97"/>
    </location>
</feature>
<feature type="signal peptide" evidence="2">
    <location>
        <begin position="1"/>
        <end position="22"/>
    </location>
</feature>
<accession>A0ABW0JK87</accession>
<sequence length="177" mass="16968">MHKTILATLVIGASTLSIPAFAQVNLGGAAQVGAGVNTGAVVPHTIHSIDHAGAQATQRAGHKARHLTHKAVDSTRSTVNGSGRATAGGSADAGAGHAHAGANANIDTGAGVDTANTAGQAGAAGHGVGGEVRDAAHSAIRATDRSAGAVGDAVRQTAAGQSVEADAKVNANAAHGH</sequence>
<dbReference type="EMBL" id="JBHSMK010000003">
    <property type="protein sequence ID" value="MFC5436314.1"/>
    <property type="molecule type" value="Genomic_DNA"/>
</dbReference>
<feature type="compositionally biased region" description="Low complexity" evidence="1">
    <location>
        <begin position="80"/>
        <end position="97"/>
    </location>
</feature>
<feature type="chain" id="PRO_5046360234" description="Phage infection protein" evidence="2">
    <location>
        <begin position="23"/>
        <end position="177"/>
    </location>
</feature>
<keyword evidence="4" id="KW-1185">Reference proteome</keyword>
<name>A0ABW0JK87_9GAMM</name>
<proteinExistence type="predicted"/>
<keyword evidence="2" id="KW-0732">Signal</keyword>
<comment type="caution">
    <text evidence="3">The sequence shown here is derived from an EMBL/GenBank/DDBJ whole genome shotgun (WGS) entry which is preliminary data.</text>
</comment>
<evidence type="ECO:0000313" key="3">
    <source>
        <dbReference type="EMBL" id="MFC5436314.1"/>
    </source>
</evidence>
<dbReference type="RefSeq" id="WP_377303532.1">
    <property type="nucleotide sequence ID" value="NZ_JBHSMK010000003.1"/>
</dbReference>
<evidence type="ECO:0000256" key="1">
    <source>
        <dbReference type="SAM" id="MobiDB-lite"/>
    </source>
</evidence>
<evidence type="ECO:0000256" key="2">
    <source>
        <dbReference type="SAM" id="SignalP"/>
    </source>
</evidence>
<protein>
    <recommendedName>
        <fullName evidence="5">Phage infection protein</fullName>
    </recommendedName>
</protein>
<evidence type="ECO:0008006" key="5">
    <source>
        <dbReference type="Google" id="ProtNLM"/>
    </source>
</evidence>
<gene>
    <name evidence="3" type="ORF">ACFPME_07080</name>
</gene>
<reference evidence="4" key="1">
    <citation type="journal article" date="2019" name="Int. J. Syst. Evol. Microbiol.">
        <title>The Global Catalogue of Microorganisms (GCM) 10K type strain sequencing project: providing services to taxonomists for standard genome sequencing and annotation.</title>
        <authorList>
            <consortium name="The Broad Institute Genomics Platform"/>
            <consortium name="The Broad Institute Genome Sequencing Center for Infectious Disease"/>
            <person name="Wu L."/>
            <person name="Ma J."/>
        </authorList>
    </citation>
    <scope>NUCLEOTIDE SEQUENCE [LARGE SCALE GENOMIC DNA]</scope>
    <source>
        <strain evidence="4">JCM 17130</strain>
    </source>
</reference>
<dbReference type="Proteomes" id="UP001596013">
    <property type="component" value="Unassembled WGS sequence"/>
</dbReference>